<gene>
    <name evidence="2" type="ORF">VN24_02310</name>
</gene>
<keyword evidence="3" id="KW-1185">Reference proteome</keyword>
<dbReference type="EMBL" id="CP011058">
    <property type="protein sequence ID" value="AJY73676.1"/>
    <property type="molecule type" value="Genomic_DNA"/>
</dbReference>
<dbReference type="SUPFAM" id="SSF110857">
    <property type="entry name" value="Gamma-glutamyl cyclotransferase-like"/>
    <property type="match status" value="1"/>
</dbReference>
<name>A0A0D5NEM3_9BACL</name>
<dbReference type="InterPro" id="IPR009288">
    <property type="entry name" value="AIG2-like_dom"/>
</dbReference>
<accession>A0A0D5NEM3</accession>
<dbReference type="CDD" id="cd06661">
    <property type="entry name" value="GGCT_like"/>
    <property type="match status" value="1"/>
</dbReference>
<proteinExistence type="predicted"/>
<dbReference type="STRING" id="1126833.VN24_02310"/>
<dbReference type="HOGENOM" id="CLU_083466_2_3_9"/>
<evidence type="ECO:0000259" key="1">
    <source>
        <dbReference type="Pfam" id="PF06094"/>
    </source>
</evidence>
<protein>
    <recommendedName>
        <fullName evidence="1">Gamma-glutamylcyclotransferase AIG2-like domain-containing protein</fullName>
    </recommendedName>
</protein>
<dbReference type="Proteomes" id="UP000032633">
    <property type="component" value="Chromosome"/>
</dbReference>
<dbReference type="Gene3D" id="3.10.490.10">
    <property type="entry name" value="Gamma-glutamyl cyclotransferase-like"/>
    <property type="match status" value="1"/>
</dbReference>
<feature type="domain" description="Gamma-glutamylcyclotransferase AIG2-like" evidence="1">
    <location>
        <begin position="6"/>
        <end position="126"/>
    </location>
</feature>
<dbReference type="Pfam" id="PF06094">
    <property type="entry name" value="GGACT"/>
    <property type="match status" value="1"/>
</dbReference>
<organism evidence="2 3">
    <name type="scientific">Paenibacillus beijingensis</name>
    <dbReference type="NCBI Taxonomy" id="1126833"/>
    <lineage>
        <taxon>Bacteria</taxon>
        <taxon>Bacillati</taxon>
        <taxon>Bacillota</taxon>
        <taxon>Bacilli</taxon>
        <taxon>Bacillales</taxon>
        <taxon>Paenibacillaceae</taxon>
        <taxon>Paenibacillus</taxon>
    </lineage>
</organism>
<evidence type="ECO:0000313" key="2">
    <source>
        <dbReference type="EMBL" id="AJY73676.1"/>
    </source>
</evidence>
<reference evidence="2 3" key="1">
    <citation type="journal article" date="2015" name="J. Biotechnol.">
        <title>Complete genome sequence of Paenibacillus beijingensis 7188(T) (=DSM 24997(T)), a novel rhizobacterium from jujube garden soil.</title>
        <authorList>
            <person name="Kwak Y."/>
            <person name="Shin J.H."/>
        </authorList>
    </citation>
    <scope>NUCLEOTIDE SEQUENCE [LARGE SCALE GENOMIC DNA]</scope>
    <source>
        <strain evidence="2 3">DSM 24997</strain>
    </source>
</reference>
<dbReference type="KEGG" id="pbj:VN24_02310"/>
<reference evidence="3" key="2">
    <citation type="submission" date="2015-03" db="EMBL/GenBank/DDBJ databases">
        <title>Genome sequence of Paenibacillus beijingensis strain DSM 24997T.</title>
        <authorList>
            <person name="Kwak Y."/>
            <person name="Shin J.-H."/>
        </authorList>
    </citation>
    <scope>NUCLEOTIDE SEQUENCE [LARGE SCALE GENOMIC DNA]</scope>
    <source>
        <strain evidence="3">DSM 24997</strain>
    </source>
</reference>
<dbReference type="InterPro" id="IPR013024">
    <property type="entry name" value="GGCT-like"/>
</dbReference>
<dbReference type="PATRIC" id="fig|1126833.4.peg.507"/>
<evidence type="ECO:0000313" key="3">
    <source>
        <dbReference type="Proteomes" id="UP000032633"/>
    </source>
</evidence>
<dbReference type="AlphaFoldDB" id="A0A0D5NEM3"/>
<sequence>MVTLRVFVYGSLLPGQYNHGIAEPYIRSIVPGSVPGRLVEVTGQQYPALVRDEASARRQAVVRGCWLEVGFEGLAAMDALEDYCGIEESNDYIRVWTNDAFQAGLSGWVYLWESDRDCPPVLTDYWPEHRNQNKRG</sequence>
<dbReference type="InterPro" id="IPR036568">
    <property type="entry name" value="GGCT-like_sf"/>
</dbReference>